<evidence type="ECO:0000256" key="2">
    <source>
        <dbReference type="ARBA" id="ARBA00022475"/>
    </source>
</evidence>
<dbReference type="Proteomes" id="UP000516134">
    <property type="component" value="Chromosome"/>
</dbReference>
<feature type="transmembrane region" description="Helical" evidence="8">
    <location>
        <begin position="92"/>
        <end position="120"/>
    </location>
</feature>
<dbReference type="InterPro" id="IPR018584">
    <property type="entry name" value="GT87"/>
</dbReference>
<comment type="subcellular location">
    <subcellularLocation>
        <location evidence="1">Cell membrane</location>
        <topology evidence="1">Multi-pass membrane protein</topology>
    </subcellularLocation>
</comment>
<keyword evidence="3" id="KW-0808">Transferase</keyword>
<feature type="transmembrane region" description="Helical" evidence="8">
    <location>
        <begin position="132"/>
        <end position="153"/>
    </location>
</feature>
<feature type="transmembrane region" description="Helical" evidence="8">
    <location>
        <begin position="188"/>
        <end position="206"/>
    </location>
</feature>
<sequence length="312" mass="34424">MTEFKGLNPFPYPPPFLLLVAPFSLLPYMWGFAAWVVVTFAAYLLLTRRAIETPYALAHPPVLMNGLIGQNGFLTAGLFTAGTAMLRERPFLAGAILGCLVIKPQLALLLPVAVIAARLWPAIAGALATAGVLGLVSLALFGASAFIGFWNILPLYTELMRQDKWPWNEFISVFAFLRYFGVDQTVALSVHAVVAAAAVALTWIAWSRNWKNQVPILAAATLLVPPYLLTYDALLMIIPMGFWLKDRERARLVGLLWLLCFLPIAFYFNLYRGPNTVPLAALLFLGVCVADRLRGAARGWSRRTWITPTSSE</sequence>
<evidence type="ECO:0000256" key="7">
    <source>
        <dbReference type="ARBA" id="ARBA00024033"/>
    </source>
</evidence>
<keyword evidence="4 8" id="KW-0812">Transmembrane</keyword>
<keyword evidence="2" id="KW-1003">Cell membrane</keyword>
<evidence type="ECO:0000256" key="1">
    <source>
        <dbReference type="ARBA" id="ARBA00004651"/>
    </source>
</evidence>
<evidence type="ECO:0000256" key="5">
    <source>
        <dbReference type="ARBA" id="ARBA00022989"/>
    </source>
</evidence>
<feature type="transmembrane region" description="Helical" evidence="8">
    <location>
        <begin position="250"/>
        <end position="270"/>
    </location>
</feature>
<evidence type="ECO:0000313" key="9">
    <source>
        <dbReference type="EMBL" id="QNP43080.1"/>
    </source>
</evidence>
<evidence type="ECO:0000256" key="4">
    <source>
        <dbReference type="ARBA" id="ARBA00022692"/>
    </source>
</evidence>
<name>A0ABX6T284_9SPHN</name>
<comment type="similarity">
    <text evidence="7">Belongs to the glycosyltransferase 87 family.</text>
</comment>
<keyword evidence="6 8" id="KW-0472">Membrane</keyword>
<evidence type="ECO:0000256" key="3">
    <source>
        <dbReference type="ARBA" id="ARBA00022679"/>
    </source>
</evidence>
<proteinExistence type="inferred from homology"/>
<dbReference type="Pfam" id="PF09594">
    <property type="entry name" value="GT87"/>
    <property type="match status" value="1"/>
</dbReference>
<feature type="transmembrane region" description="Helical" evidence="8">
    <location>
        <begin position="20"/>
        <end position="46"/>
    </location>
</feature>
<feature type="transmembrane region" description="Helical" evidence="8">
    <location>
        <begin position="218"/>
        <end position="238"/>
    </location>
</feature>
<evidence type="ECO:0000313" key="10">
    <source>
        <dbReference type="Proteomes" id="UP000516134"/>
    </source>
</evidence>
<feature type="transmembrane region" description="Helical" evidence="8">
    <location>
        <begin position="276"/>
        <end position="293"/>
    </location>
</feature>
<evidence type="ECO:0000256" key="6">
    <source>
        <dbReference type="ARBA" id="ARBA00023136"/>
    </source>
</evidence>
<dbReference type="RefSeq" id="WP_187714510.1">
    <property type="nucleotide sequence ID" value="NZ_CP060780.1"/>
</dbReference>
<protein>
    <submittedName>
        <fullName evidence="9">DUF2029 domain-containing protein</fullName>
    </submittedName>
</protein>
<accession>A0ABX6T284</accession>
<dbReference type="EMBL" id="CP060780">
    <property type="protein sequence ID" value="QNP43080.1"/>
    <property type="molecule type" value="Genomic_DNA"/>
</dbReference>
<organism evidence="9 10">
    <name type="scientific">Sphingomonas daechungensis</name>
    <dbReference type="NCBI Taxonomy" id="1176646"/>
    <lineage>
        <taxon>Bacteria</taxon>
        <taxon>Pseudomonadati</taxon>
        <taxon>Pseudomonadota</taxon>
        <taxon>Alphaproteobacteria</taxon>
        <taxon>Sphingomonadales</taxon>
        <taxon>Sphingomonadaceae</taxon>
        <taxon>Sphingomonas</taxon>
    </lineage>
</organism>
<evidence type="ECO:0000256" key="8">
    <source>
        <dbReference type="SAM" id="Phobius"/>
    </source>
</evidence>
<reference evidence="9 10" key="1">
    <citation type="submission" date="2020-08" db="EMBL/GenBank/DDBJ databases">
        <title>Genome sequence of Sphingomonas daechungensis KACC 18115T.</title>
        <authorList>
            <person name="Hyun D.-W."/>
            <person name="Bae J.-W."/>
        </authorList>
    </citation>
    <scope>NUCLEOTIDE SEQUENCE [LARGE SCALE GENOMIC DNA]</scope>
    <source>
        <strain evidence="9 10">KACC 18115</strain>
    </source>
</reference>
<keyword evidence="5 8" id="KW-1133">Transmembrane helix</keyword>
<keyword evidence="10" id="KW-1185">Reference proteome</keyword>
<gene>
    <name evidence="9" type="ORF">H9L15_14125</name>
</gene>